<organism evidence="2 3">
    <name type="scientific">Staphylococcus delphini</name>
    <dbReference type="NCBI Taxonomy" id="53344"/>
    <lineage>
        <taxon>Bacteria</taxon>
        <taxon>Bacillati</taxon>
        <taxon>Bacillota</taxon>
        <taxon>Bacilli</taxon>
        <taxon>Bacillales</taxon>
        <taxon>Staphylococcaceae</taxon>
        <taxon>Staphylococcus</taxon>
        <taxon>Staphylococcus intermedius group</taxon>
    </lineage>
</organism>
<name>A0A2A4GVN5_9STAP</name>
<keyword evidence="1" id="KW-1133">Transmembrane helix</keyword>
<dbReference type="AlphaFoldDB" id="A0A2A4GVN5"/>
<gene>
    <name evidence="2" type="ORF">B5C08_09665</name>
</gene>
<protein>
    <submittedName>
        <fullName evidence="2">Uncharacterized protein</fullName>
    </submittedName>
</protein>
<dbReference type="RefSeq" id="WP_096593710.1">
    <property type="nucleotide sequence ID" value="NZ_MWRM01000013.1"/>
</dbReference>
<keyword evidence="1" id="KW-0812">Transmembrane</keyword>
<keyword evidence="1" id="KW-0472">Membrane</keyword>
<accession>A0A2A4GVN5</accession>
<evidence type="ECO:0000256" key="1">
    <source>
        <dbReference type="SAM" id="Phobius"/>
    </source>
</evidence>
<evidence type="ECO:0000313" key="3">
    <source>
        <dbReference type="Proteomes" id="UP000218335"/>
    </source>
</evidence>
<dbReference type="Proteomes" id="UP000218335">
    <property type="component" value="Unassembled WGS sequence"/>
</dbReference>
<feature type="transmembrane region" description="Helical" evidence="1">
    <location>
        <begin position="36"/>
        <end position="52"/>
    </location>
</feature>
<reference evidence="2 3" key="1">
    <citation type="journal article" date="2017" name="PLoS ONE">
        <title>Development of a real-time PCR for detection of Staphylococcus pseudintermedius using a novel automated comparison of whole-genome sequences.</title>
        <authorList>
            <person name="Verstappen K.M."/>
            <person name="Huijbregts L."/>
            <person name="Spaninks M."/>
            <person name="Wagenaar J.A."/>
            <person name="Fluit A.C."/>
            <person name="Duim B."/>
        </authorList>
    </citation>
    <scope>NUCLEOTIDE SEQUENCE [LARGE SCALE GENOMIC DNA]</scope>
    <source>
        <strain evidence="2 3">215070706401-1</strain>
    </source>
</reference>
<evidence type="ECO:0000313" key="2">
    <source>
        <dbReference type="EMBL" id="PCF54497.1"/>
    </source>
</evidence>
<sequence length="67" mass="8003">MARLKNMDWKLYLALLFIFAPLVLLSVFFLPGDYKILSFIWVLVFWVMYHGIRIKSEKAKASQKKHK</sequence>
<proteinExistence type="predicted"/>
<dbReference type="EMBL" id="MWUU01000012">
    <property type="protein sequence ID" value="PCF54497.1"/>
    <property type="molecule type" value="Genomic_DNA"/>
</dbReference>
<comment type="caution">
    <text evidence="2">The sequence shown here is derived from an EMBL/GenBank/DDBJ whole genome shotgun (WGS) entry which is preliminary data.</text>
</comment>
<feature type="transmembrane region" description="Helical" evidence="1">
    <location>
        <begin position="12"/>
        <end position="30"/>
    </location>
</feature>